<dbReference type="EMBL" id="BOOB01000024">
    <property type="protein sequence ID" value="GIH33319.1"/>
    <property type="molecule type" value="Genomic_DNA"/>
</dbReference>
<proteinExistence type="predicted"/>
<evidence type="ECO:0000313" key="3">
    <source>
        <dbReference type="Proteomes" id="UP000651728"/>
    </source>
</evidence>
<feature type="domain" description="Flavodoxin-like" evidence="1">
    <location>
        <begin position="4"/>
        <end position="157"/>
    </location>
</feature>
<dbReference type="InterPro" id="IPR026816">
    <property type="entry name" value="Flavodoxin_dom"/>
</dbReference>
<sequence length="168" mass="18078">MTRVLVAYGSRRGSTADIAGWIGDTLRDQGLEAEVADAGAVRDVTPYDAVVLGGALYAGRWHKDARRFARRHAVALSGRPVWLFSSGPLDRSADEAEIPPVPQAARASAALGAREHRTFGGRLARDAEGFLASRIAERTGGDYRDPDRVRAWARQVAEHVATTQGTEA</sequence>
<dbReference type="InterPro" id="IPR008254">
    <property type="entry name" value="Flavodoxin/NO_synth"/>
</dbReference>
<dbReference type="InterPro" id="IPR052200">
    <property type="entry name" value="Protoporphyrinogen_IX_DH"/>
</dbReference>
<dbReference type="PANTHER" id="PTHR38030:SF2">
    <property type="entry name" value="PROTOPORPHYRINOGEN IX DEHYDROGENASE [QUINONE]"/>
    <property type="match status" value="1"/>
</dbReference>
<dbReference type="PROSITE" id="PS50902">
    <property type="entry name" value="FLAVODOXIN_LIKE"/>
    <property type="match status" value="1"/>
</dbReference>
<dbReference type="PANTHER" id="PTHR38030">
    <property type="entry name" value="PROTOPORPHYRINOGEN IX DEHYDROGENASE [MENAQUINONE]"/>
    <property type="match status" value="1"/>
</dbReference>
<dbReference type="InterPro" id="IPR029039">
    <property type="entry name" value="Flavoprotein-like_sf"/>
</dbReference>
<organism evidence="2 3">
    <name type="scientific">Microbispora amethystogenes</name>
    <dbReference type="NCBI Taxonomy" id="1427754"/>
    <lineage>
        <taxon>Bacteria</taxon>
        <taxon>Bacillati</taxon>
        <taxon>Actinomycetota</taxon>
        <taxon>Actinomycetes</taxon>
        <taxon>Streptosporangiales</taxon>
        <taxon>Streptosporangiaceae</taxon>
        <taxon>Microbispora</taxon>
    </lineage>
</organism>
<evidence type="ECO:0000313" key="2">
    <source>
        <dbReference type="EMBL" id="GIH33319.1"/>
    </source>
</evidence>
<dbReference type="RefSeq" id="WP_204286338.1">
    <property type="nucleotide sequence ID" value="NZ_BAABEJ010000013.1"/>
</dbReference>
<protein>
    <submittedName>
        <fullName evidence="2">Flavodoxin</fullName>
    </submittedName>
</protein>
<dbReference type="Gene3D" id="3.40.50.360">
    <property type="match status" value="1"/>
</dbReference>
<dbReference type="Pfam" id="PF12724">
    <property type="entry name" value="Flavodoxin_5"/>
    <property type="match status" value="1"/>
</dbReference>
<reference evidence="2 3" key="1">
    <citation type="submission" date="2021-01" db="EMBL/GenBank/DDBJ databases">
        <title>Whole genome shotgun sequence of Microbispora amethystogenes NBRC 101907.</title>
        <authorList>
            <person name="Komaki H."/>
            <person name="Tamura T."/>
        </authorList>
    </citation>
    <scope>NUCLEOTIDE SEQUENCE [LARGE SCALE GENOMIC DNA]</scope>
    <source>
        <strain evidence="2 3">NBRC 101907</strain>
    </source>
</reference>
<name>A0ABQ4FES0_9ACTN</name>
<comment type="caution">
    <text evidence="2">The sequence shown here is derived from an EMBL/GenBank/DDBJ whole genome shotgun (WGS) entry which is preliminary data.</text>
</comment>
<evidence type="ECO:0000259" key="1">
    <source>
        <dbReference type="PROSITE" id="PS50902"/>
    </source>
</evidence>
<dbReference type="SUPFAM" id="SSF52218">
    <property type="entry name" value="Flavoproteins"/>
    <property type="match status" value="1"/>
</dbReference>
<dbReference type="Proteomes" id="UP000651728">
    <property type="component" value="Unassembled WGS sequence"/>
</dbReference>
<accession>A0ABQ4FES0</accession>
<keyword evidence="3" id="KW-1185">Reference proteome</keyword>
<gene>
    <name evidence="2" type="primary">hemG</name>
    <name evidence="2" type="ORF">Mam01_34830</name>
</gene>